<keyword evidence="5 7" id="KW-0472">Membrane</keyword>
<dbReference type="GO" id="GO:0018996">
    <property type="term" value="P:molting cycle, collagen and cuticulin-based cuticle"/>
    <property type="evidence" value="ECO:0007669"/>
    <property type="project" value="TreeGrafter"/>
</dbReference>
<dbReference type="InterPro" id="IPR003392">
    <property type="entry name" value="PTHD_SSD"/>
</dbReference>
<feature type="transmembrane region" description="Helical" evidence="7">
    <location>
        <begin position="556"/>
        <end position="576"/>
    </location>
</feature>
<evidence type="ECO:0000313" key="12">
    <source>
        <dbReference type="WBParaSite" id="DME_0000066001-mRNA-1"/>
    </source>
</evidence>
<dbReference type="PANTHER" id="PTHR10796">
    <property type="entry name" value="PATCHED-RELATED"/>
    <property type="match status" value="1"/>
</dbReference>
<evidence type="ECO:0000256" key="7">
    <source>
        <dbReference type="SAM" id="Phobius"/>
    </source>
</evidence>
<dbReference type="SUPFAM" id="SSF82866">
    <property type="entry name" value="Multidrug efflux transporter AcrB transmembrane domain"/>
    <property type="match status" value="2"/>
</dbReference>
<organism evidence="10 12">
    <name type="scientific">Dracunculus medinensis</name>
    <name type="common">Guinea worm</name>
    <dbReference type="NCBI Taxonomy" id="318479"/>
    <lineage>
        <taxon>Eukaryota</taxon>
        <taxon>Metazoa</taxon>
        <taxon>Ecdysozoa</taxon>
        <taxon>Nematoda</taxon>
        <taxon>Chromadorea</taxon>
        <taxon>Rhabditida</taxon>
        <taxon>Spirurina</taxon>
        <taxon>Dracunculoidea</taxon>
        <taxon>Dracunculidae</taxon>
        <taxon>Dracunculus</taxon>
    </lineage>
</organism>
<dbReference type="EMBL" id="UYYG01001151">
    <property type="protein sequence ID" value="VDN55047.1"/>
    <property type="molecule type" value="Genomic_DNA"/>
</dbReference>
<comment type="similarity">
    <text evidence="2">Belongs to the patched family.</text>
</comment>
<evidence type="ECO:0000313" key="9">
    <source>
        <dbReference type="EMBL" id="VDN55047.1"/>
    </source>
</evidence>
<evidence type="ECO:0000259" key="8">
    <source>
        <dbReference type="PROSITE" id="PS50156"/>
    </source>
</evidence>
<dbReference type="InterPro" id="IPR051697">
    <property type="entry name" value="Patched_domain-protein"/>
</dbReference>
<evidence type="ECO:0000256" key="2">
    <source>
        <dbReference type="ARBA" id="ARBA00005585"/>
    </source>
</evidence>
<keyword evidence="3 7" id="KW-0812">Transmembrane</keyword>
<dbReference type="Gene3D" id="1.20.1640.10">
    <property type="entry name" value="Multidrug efflux transporter AcrB transmembrane domain"/>
    <property type="match status" value="2"/>
</dbReference>
<evidence type="ECO:0000256" key="1">
    <source>
        <dbReference type="ARBA" id="ARBA00004141"/>
    </source>
</evidence>
<dbReference type="WBParaSite" id="DME_0000066001-mRNA-1">
    <property type="protein sequence ID" value="DME_0000066001-mRNA-1"/>
    <property type="gene ID" value="DME_0000066001"/>
</dbReference>
<dbReference type="OrthoDB" id="6510177at2759"/>
<dbReference type="InterPro" id="IPR000731">
    <property type="entry name" value="SSD"/>
</dbReference>
<dbReference type="Proteomes" id="UP000274756">
    <property type="component" value="Unassembled WGS sequence"/>
</dbReference>
<feature type="domain" description="SSD" evidence="8">
    <location>
        <begin position="153"/>
        <end position="310"/>
    </location>
</feature>
<protein>
    <submittedName>
        <fullName evidence="12">SSD domain-containing protein</fullName>
    </submittedName>
</protein>
<gene>
    <name evidence="9" type="ORF">DME_LOCUS5020</name>
</gene>
<dbReference type="InterPro" id="IPR048634">
    <property type="entry name" value="SecD_SecF_C"/>
</dbReference>
<dbReference type="GO" id="GO:0030659">
    <property type="term" value="C:cytoplasmic vesicle membrane"/>
    <property type="evidence" value="ECO:0007669"/>
    <property type="project" value="TreeGrafter"/>
</dbReference>
<evidence type="ECO:0000256" key="3">
    <source>
        <dbReference type="ARBA" id="ARBA00022692"/>
    </source>
</evidence>
<accession>A0A0N4U1Z3</accession>
<dbReference type="Proteomes" id="UP000038040">
    <property type="component" value="Unplaced"/>
</dbReference>
<reference evidence="9 11" key="2">
    <citation type="submission" date="2018-11" db="EMBL/GenBank/DDBJ databases">
        <authorList>
            <consortium name="Pathogen Informatics"/>
        </authorList>
    </citation>
    <scope>NUCLEOTIDE SEQUENCE [LARGE SCALE GENOMIC DNA]</scope>
</reference>
<reference evidence="12" key="1">
    <citation type="submission" date="2017-02" db="UniProtKB">
        <authorList>
            <consortium name="WormBaseParasite"/>
        </authorList>
    </citation>
    <scope>IDENTIFICATION</scope>
</reference>
<feature type="transmembrane region" description="Helical" evidence="7">
    <location>
        <begin position="347"/>
        <end position="367"/>
    </location>
</feature>
<feature type="transmembrane region" description="Helical" evidence="7">
    <location>
        <begin position="683"/>
        <end position="705"/>
    </location>
</feature>
<sequence length="711" mass="80221">MHGDGRDYPTLCAYSCVIPYDQYAYFAKELSAQRINQSDNGDNSDETEFDNQTIFDYPLSKLYGNELFMGSNLFGVQKSDTLYKNHSKITHVGSIVLWYSFNVDTRKRKELLRKVTVQLFELSKIDDTTTFIKFNIFGDEIANSEMIRGAYEATKLMIIGFFLLLGFVFFVVWHKLRAKKVPVVVLAAVLSPFLAATVSFAIIAWIQFPFYSIMCVTPFLILGIGVDDAFIMLQSWCLYNTVPSKKDRLTRVFIEIGPSISITSITNMVAFGIGYLTPTPQMSLFCLSTSIACFVDYILTFTLFAPVLYINSGDEQCYIPAKKSIDQMNDDFIHWYSKFICSWKGKILALLFLILLYSLSIFGVMTMKSTFEPAKAFPSDSPLASSLNGVKLAFSEFSPLQIIVNKAPNISDQQEYSAFYEMVTSLESVPNSYGRQWTLLFLKAYEMFDQKIFSFLHAFGFSGQNHYIPSYDNLGYFLRQIRNPPMIKTKQNENGIEVLSSFIMTIVAHNLTEWANRAIYVDQCRSIVNNYPQFNSSIRDGDAAILDLILTVKMDLVGSIAVTVFCMAIVCIFFIVDKIGVFVVTLIISSICFTLVGSLSWWGADMDPVTMVDVLIATGFSVDYTAHIAFKFYKVEGSNHQRIKQALQEMSGPMLQAGISTVLCMLPLIFVPTYAILAFAKTVFLVVALGLIHGIFILPVLLTTLSYRRQL</sequence>
<feature type="transmembrane region" description="Helical" evidence="7">
    <location>
        <begin position="211"/>
        <end position="231"/>
    </location>
</feature>
<dbReference type="AlphaFoldDB" id="A0A0N4U1Z3"/>
<dbReference type="PROSITE" id="PS50156">
    <property type="entry name" value="SSD"/>
    <property type="match status" value="1"/>
</dbReference>
<evidence type="ECO:0000313" key="10">
    <source>
        <dbReference type="Proteomes" id="UP000038040"/>
    </source>
</evidence>
<proteinExistence type="inferred from homology"/>
<feature type="transmembrane region" description="Helical" evidence="7">
    <location>
        <begin position="252"/>
        <end position="276"/>
    </location>
</feature>
<feature type="transmembrane region" description="Helical" evidence="7">
    <location>
        <begin position="581"/>
        <end position="602"/>
    </location>
</feature>
<feature type="transmembrane region" description="Helical" evidence="7">
    <location>
        <begin position="282"/>
        <end position="310"/>
    </location>
</feature>
<keyword evidence="11" id="KW-1185">Reference proteome</keyword>
<comment type="subcellular location">
    <subcellularLocation>
        <location evidence="1">Membrane</location>
        <topology evidence="1">Multi-pass membrane protein</topology>
    </subcellularLocation>
</comment>
<evidence type="ECO:0000313" key="11">
    <source>
        <dbReference type="Proteomes" id="UP000274756"/>
    </source>
</evidence>
<dbReference type="GO" id="GO:0005886">
    <property type="term" value="C:plasma membrane"/>
    <property type="evidence" value="ECO:0007669"/>
    <property type="project" value="TreeGrafter"/>
</dbReference>
<evidence type="ECO:0000256" key="4">
    <source>
        <dbReference type="ARBA" id="ARBA00022989"/>
    </source>
</evidence>
<evidence type="ECO:0000256" key="5">
    <source>
        <dbReference type="ARBA" id="ARBA00023136"/>
    </source>
</evidence>
<dbReference type="PANTHER" id="PTHR10796:SF108">
    <property type="entry name" value="SSD DOMAIN-CONTAINING PROTEIN"/>
    <property type="match status" value="1"/>
</dbReference>
<evidence type="ECO:0000256" key="6">
    <source>
        <dbReference type="ARBA" id="ARBA00023180"/>
    </source>
</evidence>
<name>A0A0N4U1Z3_DRAME</name>
<feature type="transmembrane region" description="Helical" evidence="7">
    <location>
        <begin position="156"/>
        <end position="176"/>
    </location>
</feature>
<keyword evidence="6" id="KW-0325">Glycoprotein</keyword>
<dbReference type="Pfam" id="PF02460">
    <property type="entry name" value="Patched"/>
    <property type="match status" value="1"/>
</dbReference>
<dbReference type="GO" id="GO:0006897">
    <property type="term" value="P:endocytosis"/>
    <property type="evidence" value="ECO:0007669"/>
    <property type="project" value="TreeGrafter"/>
</dbReference>
<feature type="transmembrane region" description="Helical" evidence="7">
    <location>
        <begin position="183"/>
        <end position="205"/>
    </location>
</feature>
<keyword evidence="4 7" id="KW-1133">Transmembrane helix</keyword>
<feature type="transmembrane region" description="Helical" evidence="7">
    <location>
        <begin position="654"/>
        <end position="677"/>
    </location>
</feature>
<dbReference type="Pfam" id="PF02355">
    <property type="entry name" value="SecD_SecF_C"/>
    <property type="match status" value="1"/>
</dbReference>